<feature type="compositionally biased region" description="Acidic residues" evidence="4">
    <location>
        <begin position="306"/>
        <end position="315"/>
    </location>
</feature>
<evidence type="ECO:0000256" key="4">
    <source>
        <dbReference type="SAM" id="MobiDB-lite"/>
    </source>
</evidence>
<evidence type="ECO:0000313" key="7">
    <source>
        <dbReference type="Proteomes" id="UP001408356"/>
    </source>
</evidence>
<dbReference type="SMART" id="SM00398">
    <property type="entry name" value="HMG"/>
    <property type="match status" value="1"/>
</dbReference>
<evidence type="ECO:0000259" key="5">
    <source>
        <dbReference type="PROSITE" id="PS50118"/>
    </source>
</evidence>
<keyword evidence="7" id="KW-1185">Reference proteome</keyword>
<feature type="compositionally biased region" description="Low complexity" evidence="4">
    <location>
        <begin position="621"/>
        <end position="633"/>
    </location>
</feature>
<feature type="DNA-binding region" description="HMG box" evidence="3">
    <location>
        <begin position="222"/>
        <end position="290"/>
    </location>
</feature>
<feature type="compositionally biased region" description="Basic residues" evidence="4">
    <location>
        <begin position="149"/>
        <end position="165"/>
    </location>
</feature>
<evidence type="ECO:0000256" key="1">
    <source>
        <dbReference type="ARBA" id="ARBA00023125"/>
    </source>
</evidence>
<reference evidence="6 7" key="1">
    <citation type="journal article" date="2024" name="J. Plant Pathol.">
        <title>Sequence and assembly of the genome of Seiridium unicorne, isolate CBS 538.82, causal agent of cypress canker disease.</title>
        <authorList>
            <person name="Scali E."/>
            <person name="Rocca G.D."/>
            <person name="Danti R."/>
            <person name="Garbelotto M."/>
            <person name="Barberini S."/>
            <person name="Baroncelli R."/>
            <person name="Emiliani G."/>
        </authorList>
    </citation>
    <scope>NUCLEOTIDE SEQUENCE [LARGE SCALE GENOMIC DNA]</scope>
    <source>
        <strain evidence="6 7">BM-138-508</strain>
    </source>
</reference>
<protein>
    <submittedName>
        <fullName evidence="6">HMG box domain-containing protein</fullName>
    </submittedName>
</protein>
<dbReference type="PANTHER" id="PTHR45789:SF2">
    <property type="entry name" value="FI18025P1"/>
    <property type="match status" value="1"/>
</dbReference>
<organism evidence="6 7">
    <name type="scientific">Seiridium unicorne</name>
    <dbReference type="NCBI Taxonomy" id="138068"/>
    <lineage>
        <taxon>Eukaryota</taxon>
        <taxon>Fungi</taxon>
        <taxon>Dikarya</taxon>
        <taxon>Ascomycota</taxon>
        <taxon>Pezizomycotina</taxon>
        <taxon>Sordariomycetes</taxon>
        <taxon>Xylariomycetidae</taxon>
        <taxon>Amphisphaeriales</taxon>
        <taxon>Sporocadaceae</taxon>
        <taxon>Seiridium</taxon>
    </lineage>
</organism>
<dbReference type="InterPro" id="IPR009071">
    <property type="entry name" value="HMG_box_dom"/>
</dbReference>
<feature type="domain" description="HMG box" evidence="5">
    <location>
        <begin position="222"/>
        <end position="290"/>
    </location>
</feature>
<dbReference type="PROSITE" id="PS50118">
    <property type="entry name" value="HMG_BOX_2"/>
    <property type="match status" value="1"/>
</dbReference>
<dbReference type="Pfam" id="PF00505">
    <property type="entry name" value="HMG_box"/>
    <property type="match status" value="1"/>
</dbReference>
<dbReference type="SUPFAM" id="SSF47095">
    <property type="entry name" value="HMG-box"/>
    <property type="match status" value="1"/>
</dbReference>
<feature type="compositionally biased region" description="Low complexity" evidence="4">
    <location>
        <begin position="704"/>
        <end position="719"/>
    </location>
</feature>
<keyword evidence="2 3" id="KW-0539">Nucleus</keyword>
<feature type="region of interest" description="Disordered" evidence="4">
    <location>
        <begin position="28"/>
        <end position="47"/>
    </location>
</feature>
<feature type="region of interest" description="Disordered" evidence="4">
    <location>
        <begin position="513"/>
        <end position="535"/>
    </location>
</feature>
<feature type="region of interest" description="Disordered" evidence="4">
    <location>
        <begin position="103"/>
        <end position="178"/>
    </location>
</feature>
<evidence type="ECO:0000256" key="3">
    <source>
        <dbReference type="PROSITE-ProRule" id="PRU00267"/>
    </source>
</evidence>
<proteinExistence type="predicted"/>
<evidence type="ECO:0000313" key="6">
    <source>
        <dbReference type="EMBL" id="KAK9418155.1"/>
    </source>
</evidence>
<name>A0ABR2UUZ5_9PEZI</name>
<feature type="compositionally biased region" description="Polar residues" evidence="4">
    <location>
        <begin position="103"/>
        <end position="124"/>
    </location>
</feature>
<dbReference type="Proteomes" id="UP001408356">
    <property type="component" value="Unassembled WGS sequence"/>
</dbReference>
<feature type="compositionally biased region" description="Polar residues" evidence="4">
    <location>
        <begin position="386"/>
        <end position="398"/>
    </location>
</feature>
<keyword evidence="1 3" id="KW-0238">DNA-binding</keyword>
<dbReference type="EMBL" id="JARVKF010000393">
    <property type="protein sequence ID" value="KAK9418155.1"/>
    <property type="molecule type" value="Genomic_DNA"/>
</dbReference>
<gene>
    <name evidence="6" type="ORF">SUNI508_08349</name>
</gene>
<evidence type="ECO:0000256" key="2">
    <source>
        <dbReference type="ARBA" id="ARBA00023242"/>
    </source>
</evidence>
<dbReference type="PANTHER" id="PTHR45789">
    <property type="entry name" value="FI18025P1"/>
    <property type="match status" value="1"/>
</dbReference>
<accession>A0ABR2UUZ5</accession>
<comment type="caution">
    <text evidence="6">The sequence shown here is derived from an EMBL/GenBank/DDBJ whole genome shotgun (WGS) entry which is preliminary data.</text>
</comment>
<sequence>MAHQTPEALADLHDLEKLAEYNAQEIHPPYGAQHHGSQVPYSNYPDPAQIVGRTQPYFLSTASASIDHVYPVDMEWEATGFSHGLSMPEFKYRMTNYGRQNNVYASTPDTRASSPNTSISTRMTRSGRPIGSSPLGPQPAGVKKSSTSKPKKKPKKKKKKKRRRKNGEGDDIDDDEPPLVLEPLTVLLAHMDPKKDADINEFVNRPAEVRLKEAQMDKKGKIKRPMNAFMLYRKGWQNRIKETYANENNQIVSKVAGDGWHIEPDEVRNQYGAWAGIERDNHMQTFPSYKFQPEKNKKRAKPIEFSDAEDTDLGDDWSRVGSAGNRGYVANDDPDDEYRPPGRVSASRVYGYQHPVPPSRAVSHSSYEQSPYQHHSPPPPPVHNMSHYQYSNPHQSMPNPYPSGGSGHYHTQRVDMQHHQIPQPHASYTIPPQPYQTENVYYYRTQTPYQMSHSPQEQRDPYTTPESHYYDYVPQAQHQQPPPPPPPVISRSQHATPAPGYYQSVYAAPFEDPVHYAPPPPQATPNNDGADNFAAAMGEMGDYGDQFQLAAGDDPAYELNFPLGDGTDDILDPQLLDQSGWTAEALPLNALERPDHYLDLEKSAAVPAPEPEPEPEPTPTPTSSTSATATMPSYVLDPVFDFEPEPEPRPKPGPEPEAIPTPATSTKSIVPEAMPTPTSAISTKPALSIISPTASVHTPEHEPTSSTPTPVSATSTKSTIPPIVAKSDSDFRLELEPQPPSAQSAVFLRMGLRKILMHNKGYGKVRDMASGVGLDIPMIFTGGVQASG</sequence>
<feature type="region of interest" description="Disordered" evidence="4">
    <location>
        <begin position="286"/>
        <end position="410"/>
    </location>
</feature>
<dbReference type="CDD" id="cd01389">
    <property type="entry name" value="HMG-box_ROX1-like"/>
    <property type="match status" value="1"/>
</dbReference>
<feature type="region of interest" description="Disordered" evidence="4">
    <location>
        <begin position="449"/>
        <end position="468"/>
    </location>
</feature>
<dbReference type="Gene3D" id="1.10.30.10">
    <property type="entry name" value="High mobility group box domain"/>
    <property type="match status" value="1"/>
</dbReference>
<feature type="region of interest" description="Disordered" evidence="4">
    <location>
        <begin position="605"/>
        <end position="722"/>
    </location>
</feature>
<feature type="region of interest" description="Disordered" evidence="4">
    <location>
        <begin position="475"/>
        <end position="496"/>
    </location>
</feature>
<dbReference type="InterPro" id="IPR051356">
    <property type="entry name" value="SOX/SOX-like_TF"/>
</dbReference>
<dbReference type="InterPro" id="IPR036910">
    <property type="entry name" value="HMG_box_dom_sf"/>
</dbReference>